<reference evidence="1 2" key="1">
    <citation type="submission" date="2021-06" db="EMBL/GenBank/DDBJ databases">
        <authorList>
            <person name="Kallberg Y."/>
            <person name="Tangrot J."/>
            <person name="Rosling A."/>
        </authorList>
    </citation>
    <scope>NUCLEOTIDE SEQUENCE [LARGE SCALE GENOMIC DNA]</scope>
    <source>
        <strain evidence="1 2">120-4 pot B 10/14</strain>
    </source>
</reference>
<proteinExistence type="predicted"/>
<dbReference type="EMBL" id="CAJVQB010075715">
    <property type="protein sequence ID" value="CAG8844379.1"/>
    <property type="molecule type" value="Genomic_DNA"/>
</dbReference>
<accession>A0ABN7X2A9</accession>
<comment type="caution">
    <text evidence="1">The sequence shown here is derived from an EMBL/GenBank/DDBJ whole genome shotgun (WGS) entry which is preliminary data.</text>
</comment>
<name>A0ABN7X2A9_GIGMA</name>
<dbReference type="Proteomes" id="UP000789901">
    <property type="component" value="Unassembled WGS sequence"/>
</dbReference>
<gene>
    <name evidence="1" type="ORF">GMARGA_LOCUS37070</name>
</gene>
<organism evidence="1 2">
    <name type="scientific">Gigaspora margarita</name>
    <dbReference type="NCBI Taxonomy" id="4874"/>
    <lineage>
        <taxon>Eukaryota</taxon>
        <taxon>Fungi</taxon>
        <taxon>Fungi incertae sedis</taxon>
        <taxon>Mucoromycota</taxon>
        <taxon>Glomeromycotina</taxon>
        <taxon>Glomeromycetes</taxon>
        <taxon>Diversisporales</taxon>
        <taxon>Gigasporaceae</taxon>
        <taxon>Gigaspora</taxon>
    </lineage>
</organism>
<feature type="non-terminal residue" evidence="1">
    <location>
        <position position="60"/>
    </location>
</feature>
<protein>
    <submittedName>
        <fullName evidence="1">44870_t:CDS:1</fullName>
    </submittedName>
</protein>
<keyword evidence="2" id="KW-1185">Reference proteome</keyword>
<evidence type="ECO:0000313" key="2">
    <source>
        <dbReference type="Proteomes" id="UP000789901"/>
    </source>
</evidence>
<sequence length="60" mass="6901">MACLSSLVENQSATHLTKIKLLWQLDMKIPKTICKMIENESFWQNIKSLLKVLKQLVTGI</sequence>
<evidence type="ECO:0000313" key="1">
    <source>
        <dbReference type="EMBL" id="CAG8844379.1"/>
    </source>
</evidence>